<dbReference type="InterPro" id="IPR031316">
    <property type="entry name" value="FlgM_C"/>
</dbReference>
<gene>
    <name evidence="11" type="ORF">GCM10022228_12090</name>
</gene>
<feature type="region of interest" description="Disordered" evidence="9">
    <location>
        <begin position="1"/>
        <end position="53"/>
    </location>
</feature>
<protein>
    <recommendedName>
        <fullName evidence="2">Negative regulator of flagellin synthesis</fullName>
    </recommendedName>
    <alternativeName>
        <fullName evidence="8">Anti-sigma-28 factor</fullName>
    </alternativeName>
</protein>
<evidence type="ECO:0000256" key="6">
    <source>
        <dbReference type="ARBA" id="ARBA00023163"/>
    </source>
</evidence>
<sequence length="88" mass="9640">MKISHINIPPSPGQAPQRGEPQKAQREASAASQPPSSGVSHIRQQHVDTTQDIDTLRVEEIRSAIRDGKLEIHAERIAEGLINSLDTQ</sequence>
<feature type="domain" description="Anti-sigma-28 factor FlgM C-terminal" evidence="10">
    <location>
        <begin position="45"/>
        <end position="83"/>
    </location>
</feature>
<keyword evidence="12" id="KW-1185">Reference proteome</keyword>
<organism evidence="11 12">
    <name type="scientific">Halomonas cibimaris</name>
    <dbReference type="NCBI Taxonomy" id="657012"/>
    <lineage>
        <taxon>Bacteria</taxon>
        <taxon>Pseudomonadati</taxon>
        <taxon>Pseudomonadota</taxon>
        <taxon>Gammaproteobacteria</taxon>
        <taxon>Oceanospirillales</taxon>
        <taxon>Halomonadaceae</taxon>
        <taxon>Halomonas</taxon>
    </lineage>
</organism>
<feature type="compositionally biased region" description="Polar residues" evidence="9">
    <location>
        <begin position="30"/>
        <end position="39"/>
    </location>
</feature>
<comment type="similarity">
    <text evidence="1">Belongs to the FlgM family.</text>
</comment>
<proteinExistence type="inferred from homology"/>
<evidence type="ECO:0000259" key="10">
    <source>
        <dbReference type="Pfam" id="PF04316"/>
    </source>
</evidence>
<keyword evidence="5" id="KW-0805">Transcription regulation</keyword>
<dbReference type="InterPro" id="IPR007412">
    <property type="entry name" value="FlgM"/>
</dbReference>
<dbReference type="EMBL" id="BAAAZT010000059">
    <property type="protein sequence ID" value="GAA3903427.1"/>
    <property type="molecule type" value="Genomic_DNA"/>
</dbReference>
<accession>A0ABP7LK19</accession>
<keyword evidence="4" id="KW-1005">Bacterial flagellum biogenesis</keyword>
<evidence type="ECO:0000256" key="7">
    <source>
        <dbReference type="ARBA" id="ARBA00024739"/>
    </source>
</evidence>
<name>A0ABP7LK19_9GAMM</name>
<evidence type="ECO:0000256" key="5">
    <source>
        <dbReference type="ARBA" id="ARBA00023015"/>
    </source>
</evidence>
<comment type="caution">
    <text evidence="11">The sequence shown here is derived from an EMBL/GenBank/DDBJ whole genome shotgun (WGS) entry which is preliminary data.</text>
</comment>
<evidence type="ECO:0000256" key="9">
    <source>
        <dbReference type="SAM" id="MobiDB-lite"/>
    </source>
</evidence>
<evidence type="ECO:0000313" key="11">
    <source>
        <dbReference type="EMBL" id="GAA3903427.1"/>
    </source>
</evidence>
<dbReference type="SUPFAM" id="SSF101498">
    <property type="entry name" value="Anti-sigma factor FlgM"/>
    <property type="match status" value="1"/>
</dbReference>
<evidence type="ECO:0000256" key="1">
    <source>
        <dbReference type="ARBA" id="ARBA00005322"/>
    </source>
</evidence>
<reference evidence="12" key="1">
    <citation type="journal article" date="2019" name="Int. J. Syst. Evol. Microbiol.">
        <title>The Global Catalogue of Microorganisms (GCM) 10K type strain sequencing project: providing services to taxonomists for standard genome sequencing and annotation.</title>
        <authorList>
            <consortium name="The Broad Institute Genomics Platform"/>
            <consortium name="The Broad Institute Genome Sequencing Center for Infectious Disease"/>
            <person name="Wu L."/>
            <person name="Ma J."/>
        </authorList>
    </citation>
    <scope>NUCLEOTIDE SEQUENCE [LARGE SCALE GENOMIC DNA]</scope>
    <source>
        <strain evidence="12">JCM 16914</strain>
    </source>
</reference>
<evidence type="ECO:0000256" key="3">
    <source>
        <dbReference type="ARBA" id="ARBA00022491"/>
    </source>
</evidence>
<keyword evidence="3" id="KW-0678">Repressor</keyword>
<evidence type="ECO:0000256" key="2">
    <source>
        <dbReference type="ARBA" id="ARBA00017823"/>
    </source>
</evidence>
<comment type="function">
    <text evidence="7">Responsible for the coupling of flagellin expression to flagellar assembly by preventing expression of the flagellin genes when a component of the middle class of proteins is defective. It negatively regulates flagellar genes by inhibiting the activity of FliA by directly binding to FliA.</text>
</comment>
<keyword evidence="6" id="KW-0804">Transcription</keyword>
<evidence type="ECO:0000256" key="8">
    <source>
        <dbReference type="ARBA" id="ARBA00030117"/>
    </source>
</evidence>
<dbReference type="RefSeq" id="WP_344703352.1">
    <property type="nucleotide sequence ID" value="NZ_BAAAZT010000059.1"/>
</dbReference>
<dbReference type="NCBIfam" id="TIGR03824">
    <property type="entry name" value="FlgM_jcvi"/>
    <property type="match status" value="1"/>
</dbReference>
<evidence type="ECO:0000313" key="12">
    <source>
        <dbReference type="Proteomes" id="UP001500133"/>
    </source>
</evidence>
<dbReference type="Proteomes" id="UP001500133">
    <property type="component" value="Unassembled WGS sequence"/>
</dbReference>
<evidence type="ECO:0000256" key="4">
    <source>
        <dbReference type="ARBA" id="ARBA00022795"/>
    </source>
</evidence>
<dbReference type="Pfam" id="PF04316">
    <property type="entry name" value="FlgM"/>
    <property type="match status" value="1"/>
</dbReference>
<dbReference type="InterPro" id="IPR035890">
    <property type="entry name" value="Anti-sigma-28_factor_FlgM_sf"/>
</dbReference>